<protein>
    <submittedName>
        <fullName evidence="3">Uncharacterized protein</fullName>
    </submittedName>
</protein>
<evidence type="ECO:0000256" key="2">
    <source>
        <dbReference type="SAM" id="MobiDB-lite"/>
    </source>
</evidence>
<evidence type="ECO:0000313" key="4">
    <source>
        <dbReference type="Proteomes" id="UP001165065"/>
    </source>
</evidence>
<feature type="compositionally biased region" description="Basic residues" evidence="2">
    <location>
        <begin position="313"/>
        <end position="327"/>
    </location>
</feature>
<keyword evidence="4" id="KW-1185">Reference proteome</keyword>
<feature type="compositionally biased region" description="Polar residues" evidence="2">
    <location>
        <begin position="51"/>
        <end position="64"/>
    </location>
</feature>
<accession>A0A9W7GQZ3</accession>
<feature type="coiled-coil region" evidence="1">
    <location>
        <begin position="172"/>
        <end position="230"/>
    </location>
</feature>
<name>A0A9W7GQZ3_9STRA</name>
<feature type="compositionally biased region" description="Polar residues" evidence="2">
    <location>
        <begin position="155"/>
        <end position="166"/>
    </location>
</feature>
<feature type="region of interest" description="Disordered" evidence="2">
    <location>
        <begin position="282"/>
        <end position="473"/>
    </location>
</feature>
<dbReference type="OrthoDB" id="10485178at2759"/>
<dbReference type="EMBL" id="BRYA01000490">
    <property type="protein sequence ID" value="GMI49326.1"/>
    <property type="molecule type" value="Genomic_DNA"/>
</dbReference>
<organism evidence="3 4">
    <name type="scientific">Triparma columacea</name>
    <dbReference type="NCBI Taxonomy" id="722753"/>
    <lineage>
        <taxon>Eukaryota</taxon>
        <taxon>Sar</taxon>
        <taxon>Stramenopiles</taxon>
        <taxon>Ochrophyta</taxon>
        <taxon>Bolidophyceae</taxon>
        <taxon>Parmales</taxon>
        <taxon>Triparmaceae</taxon>
        <taxon>Triparma</taxon>
    </lineage>
</organism>
<dbReference type="AlphaFoldDB" id="A0A9W7GQZ3"/>
<evidence type="ECO:0000313" key="3">
    <source>
        <dbReference type="EMBL" id="GMI49326.1"/>
    </source>
</evidence>
<gene>
    <name evidence="3" type="ORF">TrCOL_g11634</name>
</gene>
<feature type="compositionally biased region" description="Low complexity" evidence="2">
    <location>
        <begin position="374"/>
        <end position="396"/>
    </location>
</feature>
<feature type="compositionally biased region" description="Low complexity" evidence="2">
    <location>
        <begin position="132"/>
        <end position="154"/>
    </location>
</feature>
<feature type="compositionally biased region" description="Pro residues" evidence="2">
    <location>
        <begin position="111"/>
        <end position="127"/>
    </location>
</feature>
<feature type="compositionally biased region" description="Polar residues" evidence="2">
    <location>
        <begin position="97"/>
        <end position="106"/>
    </location>
</feature>
<reference evidence="4" key="1">
    <citation type="journal article" date="2023" name="Commun. Biol.">
        <title>Genome analysis of Parmales, the sister group of diatoms, reveals the evolutionary specialization of diatoms from phago-mixotrophs to photoautotrophs.</title>
        <authorList>
            <person name="Ban H."/>
            <person name="Sato S."/>
            <person name="Yoshikawa S."/>
            <person name="Yamada K."/>
            <person name="Nakamura Y."/>
            <person name="Ichinomiya M."/>
            <person name="Sato N."/>
            <person name="Blanc-Mathieu R."/>
            <person name="Endo H."/>
            <person name="Kuwata A."/>
            <person name="Ogata H."/>
        </authorList>
    </citation>
    <scope>NUCLEOTIDE SEQUENCE [LARGE SCALE GENOMIC DNA]</scope>
</reference>
<feature type="region of interest" description="Disordered" evidence="2">
    <location>
        <begin position="31"/>
        <end position="166"/>
    </location>
</feature>
<dbReference type="Proteomes" id="UP001165065">
    <property type="component" value="Unassembled WGS sequence"/>
</dbReference>
<feature type="compositionally biased region" description="Polar residues" evidence="2">
    <location>
        <begin position="282"/>
        <end position="293"/>
    </location>
</feature>
<sequence length="473" mass="50439">MPPPVPAFQRREELEKSLLELQSDISRLSDKLNGSVSLSSPSPPRIPLNLASSNKGSTMGTLTPSEFKDVAAGLPKPSPILTSPEKAKKRDIVTMILDNTTSSAVKGSNPMTPPPSSTMSPPPPPHPPQHDLSNFSLPSSTTSSPYRYSSPVRNTMQSVDESSSTPKIQKVLADIAAQRDASIERVKALQKQNLELKAKLHEASRWKEMCEALERERESLTLSLSSSERIRKQQKDLIKLLQENGGRTVDNQGMAQSVLDPNNSMLLSVNNDSFSFVDVTNTSPLSKSFSRTEGGQGGGGADGRYSPANNVQARKKSLTPTSARRRSMSTSSGKKLSAVIEGDDLKPPVGARRRSSTADAALAGQISGSRQRRPSTSSVSSRTRRPSSSSVASSVTMNEASPKMSNRKLSIKNSPKVGAKRSPKPSPKSSPRNTPGGSVRRLSLKIPSVGVPGTIGLGGTTKAKSGRRSTVLG</sequence>
<comment type="caution">
    <text evidence="3">The sequence shown here is derived from an EMBL/GenBank/DDBJ whole genome shotgun (WGS) entry which is preliminary data.</text>
</comment>
<evidence type="ECO:0000256" key="1">
    <source>
        <dbReference type="SAM" id="Coils"/>
    </source>
</evidence>
<proteinExistence type="predicted"/>
<keyword evidence="1" id="KW-0175">Coiled coil</keyword>